<evidence type="ECO:0000313" key="7">
    <source>
        <dbReference type="EMBL" id="RXZ53116.1"/>
    </source>
</evidence>
<keyword evidence="3 4" id="KW-0288">FMN</keyword>
<keyword evidence="3 4" id="KW-0436">Ligase</keyword>
<evidence type="ECO:0000259" key="5">
    <source>
        <dbReference type="Pfam" id="PF02441"/>
    </source>
</evidence>
<feature type="binding site" evidence="3">
    <location>
        <position position="292"/>
    </location>
    <ligand>
        <name>CTP</name>
        <dbReference type="ChEBI" id="CHEBI:37563"/>
    </ligand>
</feature>
<dbReference type="InterPro" id="IPR035929">
    <property type="entry name" value="CoaB-like_sf"/>
</dbReference>
<reference evidence="7 8" key="1">
    <citation type="submission" date="2019-01" db="EMBL/GenBank/DDBJ databases">
        <title>Senegalimassilia sp. nov. KGMB04484 isolated human feces.</title>
        <authorList>
            <person name="Han K.-I."/>
            <person name="Kim J.-S."/>
            <person name="Lee K.C."/>
            <person name="Suh M.K."/>
            <person name="Eom M.K."/>
            <person name="Lee J.H."/>
            <person name="Park S.-H."/>
            <person name="Kang S.W."/>
            <person name="Park J.-E."/>
            <person name="Oh B.S."/>
            <person name="Yu S.Y."/>
            <person name="Choi S.-H."/>
            <person name="Lee D.H."/>
            <person name="Yoon H."/>
            <person name="Kim B.-Y."/>
            <person name="Lee J.H."/>
            <person name="Lee J.-S."/>
        </authorList>
    </citation>
    <scope>NUCLEOTIDE SEQUENCE [LARGE SCALE GENOMIC DNA]</scope>
    <source>
        <strain evidence="7 8">KGMB04484</strain>
    </source>
</reference>
<keyword evidence="3" id="KW-0460">Magnesium</keyword>
<comment type="function">
    <text evidence="4">Catalyzes two steps in the biosynthesis of coenzyme A. In the first step cysteine is conjugated to 4'-phosphopantothenate to form 4-phosphopantothenoylcysteine, in the latter compound is decarboxylated to form 4'-phosphopantotheine.</text>
</comment>
<dbReference type="Proteomes" id="UP000293345">
    <property type="component" value="Unassembled WGS sequence"/>
</dbReference>
<dbReference type="EC" id="4.1.1.36" evidence="3"/>
<dbReference type="AlphaFoldDB" id="A0A4Q2JW48"/>
<dbReference type="HAMAP" id="MF_02225">
    <property type="entry name" value="CoaBC"/>
    <property type="match status" value="1"/>
</dbReference>
<feature type="domain" description="DNA/pantothenate metabolism flavoprotein C-terminal" evidence="6">
    <location>
        <begin position="189"/>
        <end position="399"/>
    </location>
</feature>
<dbReference type="InterPro" id="IPR007085">
    <property type="entry name" value="DNA/pantothenate-metab_flavo_C"/>
</dbReference>
<comment type="caution">
    <text evidence="3">Lacks conserved residue(s) required for the propagation of feature annotation.</text>
</comment>
<dbReference type="UniPathway" id="UPA00241">
    <property type="reaction ID" value="UER00353"/>
</dbReference>
<keyword evidence="8" id="KW-1185">Reference proteome</keyword>
<feature type="binding site" evidence="3">
    <location>
        <position position="348"/>
    </location>
    <ligand>
        <name>CTP</name>
        <dbReference type="ChEBI" id="CHEBI:37563"/>
    </ligand>
</feature>
<feature type="domain" description="Flavoprotein" evidence="5">
    <location>
        <begin position="10"/>
        <end position="182"/>
    </location>
</feature>
<comment type="catalytic activity">
    <reaction evidence="3 4">
        <text>N-[(R)-4-phosphopantothenoyl]-L-cysteine + H(+) = (R)-4'-phosphopantetheine + CO2</text>
        <dbReference type="Rhea" id="RHEA:16793"/>
        <dbReference type="ChEBI" id="CHEBI:15378"/>
        <dbReference type="ChEBI" id="CHEBI:16526"/>
        <dbReference type="ChEBI" id="CHEBI:59458"/>
        <dbReference type="ChEBI" id="CHEBI:61723"/>
        <dbReference type="EC" id="4.1.1.36"/>
    </reaction>
</comment>
<comment type="cofactor">
    <cofactor evidence="3">
        <name>Mg(2+)</name>
        <dbReference type="ChEBI" id="CHEBI:18420"/>
    </cofactor>
</comment>
<keyword evidence="3" id="KW-0479">Metal-binding</keyword>
<dbReference type="GO" id="GO:0046872">
    <property type="term" value="F:metal ion binding"/>
    <property type="evidence" value="ECO:0007669"/>
    <property type="project" value="UniProtKB-KW"/>
</dbReference>
<feature type="region of interest" description="Phosphopantothenoylcysteine decarboxylase" evidence="3">
    <location>
        <begin position="1"/>
        <end position="193"/>
    </location>
</feature>
<feature type="active site" description="Proton donor" evidence="3">
    <location>
        <position position="161"/>
    </location>
</feature>
<accession>A0A4Q2JW48</accession>
<dbReference type="InterPro" id="IPR005252">
    <property type="entry name" value="CoaBC"/>
</dbReference>
<dbReference type="GO" id="GO:0071513">
    <property type="term" value="C:phosphopantothenoylcysteine decarboxylase complex"/>
    <property type="evidence" value="ECO:0007669"/>
    <property type="project" value="TreeGrafter"/>
</dbReference>
<evidence type="ECO:0000256" key="4">
    <source>
        <dbReference type="RuleBase" id="RU364078"/>
    </source>
</evidence>
<dbReference type="GO" id="GO:0004633">
    <property type="term" value="F:phosphopantothenoylcysteine decarboxylase activity"/>
    <property type="evidence" value="ECO:0007669"/>
    <property type="project" value="UniProtKB-UniRule"/>
</dbReference>
<dbReference type="EMBL" id="SDPW01000001">
    <property type="protein sequence ID" value="RXZ53116.1"/>
    <property type="molecule type" value="Genomic_DNA"/>
</dbReference>
<evidence type="ECO:0000259" key="6">
    <source>
        <dbReference type="Pfam" id="PF04127"/>
    </source>
</evidence>
<keyword evidence="3" id="KW-0511">Multifunctional enzyme</keyword>
<keyword evidence="3 4" id="KW-0285">Flavoprotein</keyword>
<dbReference type="Gene3D" id="3.40.50.1950">
    <property type="entry name" value="Flavin prenyltransferase-like"/>
    <property type="match status" value="1"/>
</dbReference>
<feature type="binding site" evidence="3">
    <location>
        <position position="282"/>
    </location>
    <ligand>
        <name>CTP</name>
        <dbReference type="ChEBI" id="CHEBI:37563"/>
    </ligand>
</feature>
<comment type="similarity">
    <text evidence="3 4">In the N-terminal section; belongs to the HFCD (homo-oligomeric flavin containing Cys decarboxylase) superfamily.</text>
</comment>
<feature type="binding site" evidence="3">
    <location>
        <begin position="311"/>
        <end position="314"/>
    </location>
    <ligand>
        <name>CTP</name>
        <dbReference type="ChEBI" id="CHEBI:37563"/>
    </ligand>
</feature>
<dbReference type="SUPFAM" id="SSF52507">
    <property type="entry name" value="Homo-oligomeric flavin-containing Cys decarboxylases, HFCD"/>
    <property type="match status" value="1"/>
</dbReference>
<evidence type="ECO:0000256" key="2">
    <source>
        <dbReference type="ARBA" id="ARBA00023239"/>
    </source>
</evidence>
<comment type="similarity">
    <text evidence="3 4">In the C-terminal section; belongs to the PPC synthetase family.</text>
</comment>
<comment type="function">
    <text evidence="3">Catalyzes two sequential steps in the biosynthesis of coenzyme A. In the first step cysteine is conjugated to 4'-phosphopantothenate to form 4-phosphopantothenoylcysteine. In the second step the latter compound is decarboxylated to form 4'-phosphopantotheine.</text>
</comment>
<gene>
    <name evidence="3 7" type="primary">coaBC</name>
    <name evidence="7" type="ORF">ET524_00340</name>
</gene>
<feature type="binding site" evidence="3">
    <location>
        <position position="344"/>
    </location>
    <ligand>
        <name>CTP</name>
        <dbReference type="ChEBI" id="CHEBI:37563"/>
    </ligand>
</feature>
<sequence>MTNVDAQPQKTVLVGVTGGIGAYKSCEIVRGFQKAGLRVKVCMTEHATHFVDPVTFRALTHEKVAIDLFDDPTDPIHHISLAEECDAFVIAPATANVIAKIANGIADDLLTTTALACTAPMVIAPAMNVHMYEAAATRYNIGKLVIRGVHFVEADEGYLACGDVGRGRLADPDVIVAKTLEVLGVKRDLSGKHVLITAGPTVEPIDPVRYISNHSSGKTGYAIAKAAALRGAKVTLVSGPVSLPKPEGVDVVRVKTAVQMLEACEAAFETADISLFAAAVADMRPEHVADCKLKKGQADADLGTIKLVENPDILKTLASRKGPHQVVVGFAAETNDVIANAQKKLEKKKADVIVANRVGEGLAFGTDDNTVFFVDHEEVEELPTMSKSRLADVILDRALEYV</sequence>
<dbReference type="Pfam" id="PF04127">
    <property type="entry name" value="DFP"/>
    <property type="match status" value="1"/>
</dbReference>
<dbReference type="SUPFAM" id="SSF102645">
    <property type="entry name" value="CoaB-like"/>
    <property type="match status" value="1"/>
</dbReference>
<organism evidence="7 8">
    <name type="scientific">Senegalimassilia faecalis</name>
    <dbReference type="NCBI Taxonomy" id="2509433"/>
    <lineage>
        <taxon>Bacteria</taxon>
        <taxon>Bacillati</taxon>
        <taxon>Actinomycetota</taxon>
        <taxon>Coriobacteriia</taxon>
        <taxon>Coriobacteriales</taxon>
        <taxon>Coriobacteriaceae</taxon>
        <taxon>Senegalimassilia</taxon>
    </lineage>
</organism>
<keyword evidence="1 3" id="KW-0210">Decarboxylase</keyword>
<dbReference type="GO" id="GO:0015937">
    <property type="term" value="P:coenzyme A biosynthetic process"/>
    <property type="evidence" value="ECO:0007669"/>
    <property type="project" value="UniProtKB-UniRule"/>
</dbReference>
<dbReference type="Gene3D" id="3.40.50.10300">
    <property type="entry name" value="CoaB-like"/>
    <property type="match status" value="1"/>
</dbReference>
<dbReference type="PANTHER" id="PTHR14359">
    <property type="entry name" value="HOMO-OLIGOMERIC FLAVIN CONTAINING CYS DECARBOXYLASE FAMILY"/>
    <property type="match status" value="1"/>
</dbReference>
<comment type="caution">
    <text evidence="7">The sequence shown here is derived from an EMBL/GenBank/DDBJ whole genome shotgun (WGS) entry which is preliminary data.</text>
</comment>
<dbReference type="GO" id="GO:0015941">
    <property type="term" value="P:pantothenate catabolic process"/>
    <property type="evidence" value="ECO:0007669"/>
    <property type="project" value="InterPro"/>
</dbReference>
<dbReference type="InterPro" id="IPR036551">
    <property type="entry name" value="Flavin_trans-like"/>
</dbReference>
<protein>
    <recommendedName>
        <fullName evidence="3">Coenzyme A biosynthesis bifunctional protein CoaBC</fullName>
    </recommendedName>
    <alternativeName>
        <fullName evidence="3">DNA/pantothenate metabolism flavoprotein</fullName>
    </alternativeName>
    <alternativeName>
        <fullName evidence="3">Phosphopantothenoylcysteine synthetase/decarboxylase</fullName>
        <shortName evidence="3">PPCS-PPCDC</shortName>
    </alternativeName>
    <domain>
        <recommendedName>
            <fullName evidence="3">Phosphopantothenoylcysteine decarboxylase</fullName>
            <shortName evidence="3">PPC decarboxylase</shortName>
            <shortName evidence="3">PPC-DC</shortName>
            <ecNumber evidence="3">4.1.1.36</ecNumber>
        </recommendedName>
        <alternativeName>
            <fullName evidence="3">CoaC</fullName>
        </alternativeName>
    </domain>
    <domain>
        <recommendedName>
            <fullName evidence="3">Phosphopantothenate--cysteine ligase</fullName>
            <ecNumber evidence="3">6.3.2.5</ecNumber>
        </recommendedName>
        <alternativeName>
            <fullName evidence="3">CoaB</fullName>
        </alternativeName>
        <alternativeName>
            <fullName evidence="3">Phosphopantothenoylcysteine synthetase</fullName>
            <shortName evidence="3">PPC synthetase</shortName>
            <shortName evidence="3">PPC-S</shortName>
        </alternativeName>
    </domain>
</protein>
<dbReference type="GO" id="GO:0010181">
    <property type="term" value="F:FMN binding"/>
    <property type="evidence" value="ECO:0007669"/>
    <property type="project" value="UniProtKB-UniRule"/>
</dbReference>
<comment type="cofactor">
    <cofactor evidence="3">
        <name>FMN</name>
        <dbReference type="ChEBI" id="CHEBI:58210"/>
    </cofactor>
    <text evidence="3">Binds 1 FMN per subunit.</text>
</comment>
<dbReference type="PANTHER" id="PTHR14359:SF6">
    <property type="entry name" value="PHOSPHOPANTOTHENOYLCYSTEINE DECARBOXYLASE"/>
    <property type="match status" value="1"/>
</dbReference>
<comment type="catalytic activity">
    <reaction evidence="3 4">
        <text>(R)-4'-phosphopantothenate + L-cysteine + CTP = N-[(R)-4-phosphopantothenoyl]-L-cysteine + CMP + diphosphate + H(+)</text>
        <dbReference type="Rhea" id="RHEA:19397"/>
        <dbReference type="ChEBI" id="CHEBI:10986"/>
        <dbReference type="ChEBI" id="CHEBI:15378"/>
        <dbReference type="ChEBI" id="CHEBI:33019"/>
        <dbReference type="ChEBI" id="CHEBI:35235"/>
        <dbReference type="ChEBI" id="CHEBI:37563"/>
        <dbReference type="ChEBI" id="CHEBI:59458"/>
        <dbReference type="ChEBI" id="CHEBI:60377"/>
        <dbReference type="EC" id="6.3.2.5"/>
    </reaction>
</comment>
<evidence type="ECO:0000313" key="8">
    <source>
        <dbReference type="Proteomes" id="UP000293345"/>
    </source>
</evidence>
<dbReference type="EC" id="6.3.2.5" evidence="3"/>
<feature type="binding site" evidence="3">
    <location>
        <position position="330"/>
    </location>
    <ligand>
        <name>CTP</name>
        <dbReference type="ChEBI" id="CHEBI:37563"/>
    </ligand>
</feature>
<comment type="pathway">
    <text evidence="3 4">Cofactor biosynthesis; coenzyme A biosynthesis; CoA from (R)-pantothenate: step 3/5.</text>
</comment>
<evidence type="ECO:0000256" key="3">
    <source>
        <dbReference type="HAMAP-Rule" id="MF_02225"/>
    </source>
</evidence>
<comment type="pathway">
    <text evidence="3 4">Cofactor biosynthesis; coenzyme A biosynthesis; CoA from (R)-pantothenate: step 2/5.</text>
</comment>
<dbReference type="InterPro" id="IPR003382">
    <property type="entry name" value="Flavoprotein"/>
</dbReference>
<feature type="region of interest" description="Phosphopantothenate--cysteine ligase" evidence="3">
    <location>
        <begin position="194"/>
        <end position="402"/>
    </location>
</feature>
<keyword evidence="2 3" id="KW-0456">Lyase</keyword>
<dbReference type="NCBIfam" id="TIGR00521">
    <property type="entry name" value="coaBC_dfp"/>
    <property type="match status" value="1"/>
</dbReference>
<dbReference type="GO" id="GO:0004632">
    <property type="term" value="F:phosphopantothenate--cysteine ligase activity"/>
    <property type="evidence" value="ECO:0007669"/>
    <property type="project" value="UniProtKB-UniRule"/>
</dbReference>
<evidence type="ECO:0000256" key="1">
    <source>
        <dbReference type="ARBA" id="ARBA00022793"/>
    </source>
</evidence>
<proteinExistence type="inferred from homology"/>
<dbReference type="OrthoDB" id="9802554at2"/>
<dbReference type="Pfam" id="PF02441">
    <property type="entry name" value="Flavoprotein"/>
    <property type="match status" value="1"/>
</dbReference>
<name>A0A4Q2JW48_9ACTN</name>
<dbReference type="RefSeq" id="WP_129422847.1">
    <property type="nucleotide sequence ID" value="NZ_SDPW01000001.1"/>
</dbReference>